<dbReference type="Proteomes" id="UP001141619">
    <property type="component" value="Unassembled WGS sequence"/>
</dbReference>
<dbReference type="Pfam" id="PF03641">
    <property type="entry name" value="Lysine_decarbox"/>
    <property type="match status" value="1"/>
</dbReference>
<gene>
    <name evidence="4" type="ORF">NYP16_11070</name>
</gene>
<protein>
    <recommendedName>
        <fullName evidence="2">Cytokinin riboside 5'-monophosphate phosphoribohydrolase</fullName>
        <ecNumber evidence="2">3.2.2.n1</ecNumber>
    </recommendedName>
</protein>
<keyword evidence="5" id="KW-1185">Reference proteome</keyword>
<dbReference type="RefSeq" id="WP_274944197.1">
    <property type="nucleotide sequence ID" value="NZ_JANWOI010000004.1"/>
</dbReference>
<dbReference type="EC" id="3.2.2.n1" evidence="2"/>
<sequence length="277" mass="30805">MNPKSPLGAPPSNKSYKDPNFINSPAARPLRIMSEYLGPKTYLEQHNIEDTVVIFGSARLQPRDVAEAGLRNAEAAGEATGIARGQLMVEMSQYYEATRELARRLTEWSLNLEGSSHRFVVCSGGGPGIMEAANRGAREAGGASVGFNISLPFEQSHNPYITEELNFEFHYFFMRKFWFAYLAKAFVVMPGGFGTLDELMEILTLLQTRKMTKVVPIVLFGKQFWNDVINLQALVRYGTISAEDLDLLYVTDSIDEAFSYVTDGLMSYAWDVPGGSL</sequence>
<dbReference type="InterPro" id="IPR005269">
    <property type="entry name" value="LOG"/>
</dbReference>
<dbReference type="SUPFAM" id="SSF102405">
    <property type="entry name" value="MCP/YpsA-like"/>
    <property type="match status" value="1"/>
</dbReference>
<feature type="region of interest" description="Disordered" evidence="3">
    <location>
        <begin position="1"/>
        <end position="21"/>
    </location>
</feature>
<dbReference type="GO" id="GO:0005829">
    <property type="term" value="C:cytosol"/>
    <property type="evidence" value="ECO:0007669"/>
    <property type="project" value="TreeGrafter"/>
</dbReference>
<proteinExistence type="inferred from homology"/>
<dbReference type="PANTHER" id="PTHR43393:SF3">
    <property type="entry name" value="LYSINE DECARBOXYLASE-LIKE PROTEIN"/>
    <property type="match status" value="1"/>
</dbReference>
<comment type="similarity">
    <text evidence="2">Belongs to the LOG family.</text>
</comment>
<evidence type="ECO:0000256" key="2">
    <source>
        <dbReference type="RuleBase" id="RU363015"/>
    </source>
</evidence>
<dbReference type="Gene3D" id="3.40.50.450">
    <property type="match status" value="1"/>
</dbReference>
<keyword evidence="2" id="KW-0378">Hydrolase</keyword>
<dbReference type="AlphaFoldDB" id="A0A9X3Z7S3"/>
<dbReference type="InterPro" id="IPR052341">
    <property type="entry name" value="LOG_family_nucleotidases"/>
</dbReference>
<evidence type="ECO:0000256" key="1">
    <source>
        <dbReference type="ARBA" id="ARBA00000274"/>
    </source>
</evidence>
<reference evidence="4" key="1">
    <citation type="submission" date="2022-08" db="EMBL/GenBank/DDBJ databases">
        <authorList>
            <person name="Vandamme P."/>
            <person name="Hettiarachchi A."/>
            <person name="Peeters C."/>
            <person name="Cnockaert M."/>
            <person name="Carlier A."/>
        </authorList>
    </citation>
    <scope>NUCLEOTIDE SEQUENCE</scope>
    <source>
        <strain evidence="4">LMG 31809</strain>
    </source>
</reference>
<dbReference type="NCBIfam" id="TIGR00730">
    <property type="entry name" value="Rossman fold protein, TIGR00730 family"/>
    <property type="match status" value="1"/>
</dbReference>
<dbReference type="InterPro" id="IPR031100">
    <property type="entry name" value="LOG_fam"/>
</dbReference>
<comment type="caution">
    <text evidence="4">The sequence shown here is derived from an EMBL/GenBank/DDBJ whole genome shotgun (WGS) entry which is preliminary data.</text>
</comment>
<evidence type="ECO:0000313" key="5">
    <source>
        <dbReference type="Proteomes" id="UP001141619"/>
    </source>
</evidence>
<dbReference type="PANTHER" id="PTHR43393">
    <property type="entry name" value="CYTOKININ RIBOSIDE 5'-MONOPHOSPHATE PHOSPHORIBOHYDROLASE"/>
    <property type="match status" value="1"/>
</dbReference>
<dbReference type="GO" id="GO:0009691">
    <property type="term" value="P:cytokinin biosynthetic process"/>
    <property type="evidence" value="ECO:0007669"/>
    <property type="project" value="UniProtKB-UniRule"/>
</dbReference>
<organism evidence="4 5">
    <name type="scientific">Govanella unica</name>
    <dbReference type="NCBI Taxonomy" id="2975056"/>
    <lineage>
        <taxon>Bacteria</taxon>
        <taxon>Pseudomonadati</taxon>
        <taxon>Pseudomonadota</taxon>
        <taxon>Alphaproteobacteria</taxon>
        <taxon>Emcibacterales</taxon>
        <taxon>Govanellaceae</taxon>
        <taxon>Govanella</taxon>
    </lineage>
</organism>
<reference evidence="4" key="2">
    <citation type="journal article" date="2023" name="Syst. Appl. Microbiol.">
        <title>Govania unica gen. nov., sp. nov., a rare biosphere bacterium that represents a novel family in the class Alphaproteobacteria.</title>
        <authorList>
            <person name="Vandamme P."/>
            <person name="Peeters C."/>
            <person name="Hettiarachchi A."/>
            <person name="Cnockaert M."/>
            <person name="Carlier A."/>
        </authorList>
    </citation>
    <scope>NUCLEOTIDE SEQUENCE</scope>
    <source>
        <strain evidence="4">LMG 31809</strain>
    </source>
</reference>
<dbReference type="EMBL" id="JANWOI010000004">
    <property type="protein sequence ID" value="MDA5194492.1"/>
    <property type="molecule type" value="Genomic_DNA"/>
</dbReference>
<comment type="catalytic activity">
    <reaction evidence="1">
        <text>AMP + H2O = D-ribose 5-phosphate + adenine</text>
        <dbReference type="Rhea" id="RHEA:20129"/>
        <dbReference type="ChEBI" id="CHEBI:15377"/>
        <dbReference type="ChEBI" id="CHEBI:16708"/>
        <dbReference type="ChEBI" id="CHEBI:78346"/>
        <dbReference type="ChEBI" id="CHEBI:456215"/>
        <dbReference type="EC" id="3.2.2.4"/>
    </reaction>
</comment>
<dbReference type="GO" id="GO:0008714">
    <property type="term" value="F:AMP nucleosidase activity"/>
    <property type="evidence" value="ECO:0007669"/>
    <property type="project" value="UniProtKB-EC"/>
</dbReference>
<keyword evidence="2" id="KW-0203">Cytokinin biosynthesis</keyword>
<accession>A0A9X3Z7S3</accession>
<evidence type="ECO:0000256" key="3">
    <source>
        <dbReference type="SAM" id="MobiDB-lite"/>
    </source>
</evidence>
<name>A0A9X3Z7S3_9PROT</name>
<evidence type="ECO:0000313" key="4">
    <source>
        <dbReference type="EMBL" id="MDA5194492.1"/>
    </source>
</evidence>